<gene>
    <name evidence="1" type="ORF">PFICI_05369</name>
</gene>
<protein>
    <recommendedName>
        <fullName evidence="3">Fascin domain-containing protein</fullName>
    </recommendedName>
</protein>
<dbReference type="PANTHER" id="PTHR39697">
    <property type="entry name" value="RICIN B LECTIN DOMAIN-CONTAINING PROTEIN-RELATED"/>
    <property type="match status" value="1"/>
</dbReference>
<dbReference type="OMA" id="HEAWELM"/>
<sequence length="175" mass="19244">MAAIDAANDDASDTSIGSPNLDTVASCSTVDDDPNDGFCGLLPGNTYMILERESLRAMTLTNEGLRLKHIEEGQSLNNRWLCVEKNGWLGLQEPKSGKYIGHDGKSGVRAAANGFHAWEYITTRDRPGGVYQLLVPHWWEALRVIVVAEDGESLITRQHGETLWRFLRTSGTGSN</sequence>
<organism evidence="1 2">
    <name type="scientific">Pestalotiopsis fici (strain W106-1 / CGMCC3.15140)</name>
    <dbReference type="NCBI Taxonomy" id="1229662"/>
    <lineage>
        <taxon>Eukaryota</taxon>
        <taxon>Fungi</taxon>
        <taxon>Dikarya</taxon>
        <taxon>Ascomycota</taxon>
        <taxon>Pezizomycotina</taxon>
        <taxon>Sordariomycetes</taxon>
        <taxon>Xylariomycetidae</taxon>
        <taxon>Amphisphaeriales</taxon>
        <taxon>Sporocadaceae</taxon>
        <taxon>Pestalotiopsis</taxon>
    </lineage>
</organism>
<reference evidence="2" key="1">
    <citation type="journal article" date="2015" name="BMC Genomics">
        <title>Genomic and transcriptomic analysis of the endophytic fungus Pestalotiopsis fici reveals its lifestyle and high potential for synthesis of natural products.</title>
        <authorList>
            <person name="Wang X."/>
            <person name="Zhang X."/>
            <person name="Liu L."/>
            <person name="Xiang M."/>
            <person name="Wang W."/>
            <person name="Sun X."/>
            <person name="Che Y."/>
            <person name="Guo L."/>
            <person name="Liu G."/>
            <person name="Guo L."/>
            <person name="Wang C."/>
            <person name="Yin W.B."/>
            <person name="Stadler M."/>
            <person name="Zhang X."/>
            <person name="Liu X."/>
        </authorList>
    </citation>
    <scope>NUCLEOTIDE SEQUENCE [LARGE SCALE GENOMIC DNA]</scope>
    <source>
        <strain evidence="2">W106-1 / CGMCC3.15140</strain>
    </source>
</reference>
<dbReference type="HOGENOM" id="CLU_076163_0_0_1"/>
<dbReference type="Proteomes" id="UP000030651">
    <property type="component" value="Unassembled WGS sequence"/>
</dbReference>
<dbReference type="AlphaFoldDB" id="W3XBN2"/>
<dbReference type="RefSeq" id="XP_007832141.1">
    <property type="nucleotide sequence ID" value="XM_007833950.1"/>
</dbReference>
<proteinExistence type="predicted"/>
<name>W3XBN2_PESFW</name>
<accession>W3XBN2</accession>
<dbReference type="GeneID" id="19270382"/>
<dbReference type="InParanoid" id="W3XBN2"/>
<dbReference type="PANTHER" id="PTHR39697:SF1">
    <property type="entry name" value="RICIN B LECTIN DOMAIN-CONTAINING PROTEIN"/>
    <property type="match status" value="1"/>
</dbReference>
<evidence type="ECO:0000313" key="2">
    <source>
        <dbReference type="Proteomes" id="UP000030651"/>
    </source>
</evidence>
<dbReference type="OrthoDB" id="5289641at2759"/>
<keyword evidence="2" id="KW-1185">Reference proteome</keyword>
<dbReference type="KEGG" id="pfy:PFICI_05369"/>
<evidence type="ECO:0000313" key="1">
    <source>
        <dbReference type="EMBL" id="ETS83493.1"/>
    </source>
</evidence>
<evidence type="ECO:0008006" key="3">
    <source>
        <dbReference type="Google" id="ProtNLM"/>
    </source>
</evidence>
<dbReference type="EMBL" id="KI912111">
    <property type="protein sequence ID" value="ETS83493.1"/>
    <property type="molecule type" value="Genomic_DNA"/>
</dbReference>
<dbReference type="eggNOG" id="ENOG502SRGE">
    <property type="taxonomic scope" value="Eukaryota"/>
</dbReference>